<organism evidence="1">
    <name type="scientific">Polysiphonia elongata</name>
    <dbReference type="NCBI Taxonomy" id="159753"/>
    <lineage>
        <taxon>Eukaryota</taxon>
        <taxon>Rhodophyta</taxon>
        <taxon>Florideophyceae</taxon>
        <taxon>Rhodymeniophycidae</taxon>
        <taxon>Ceramiales</taxon>
        <taxon>Rhodomelaceae</taxon>
        <taxon>Polysiphonioideae</taxon>
        <taxon>Polysiphonia</taxon>
    </lineage>
</organism>
<name>A0A1Z1MBK0_9FLOR</name>
<geneLocation type="chloroplast" evidence="1"/>
<dbReference type="EMBL" id="MF101427">
    <property type="protein sequence ID" value="ARW63303.1"/>
    <property type="molecule type" value="Genomic_DNA"/>
</dbReference>
<keyword evidence="1" id="KW-0150">Chloroplast</keyword>
<reference evidence="1" key="1">
    <citation type="journal article" date="2017" name="J. Phycol.">
        <title>Analysis of chloroplast genomes and a supermatrix inform reclassification of the Rhodomelaceae (Rhodophyta).</title>
        <authorList>
            <person name="Diaz-Tapia P."/>
            <person name="Maggs C.A."/>
            <person name="West J.A."/>
            <person name="Verbruggen H."/>
        </authorList>
    </citation>
    <scope>NUCLEOTIDE SEQUENCE</scope>
    <source>
        <strain evidence="1">PD547</strain>
    </source>
</reference>
<dbReference type="AlphaFoldDB" id="A0A1Z1MBK0"/>
<dbReference type="RefSeq" id="YP_009394741.1">
    <property type="nucleotide sequence ID" value="NC_035274.1"/>
</dbReference>
<keyword evidence="1" id="KW-0934">Plastid</keyword>
<protein>
    <submittedName>
        <fullName evidence="1">Uncharacterized protein</fullName>
    </submittedName>
</protein>
<accession>A0A1Z1MBK0</accession>
<proteinExistence type="predicted"/>
<evidence type="ECO:0000313" key="1">
    <source>
        <dbReference type="EMBL" id="ARW63303.1"/>
    </source>
</evidence>
<sequence>MNSNNNFFLRYIKGKWFLQENLFLFRNRNQKKNESFVDFNTMNKSLFDRKQLIIVNNKENSIMVLEKIKNDKRKYLSHILLKNFNRNYFFDLESTRKGLLRSKKFYSNKKVIQNEYVYLINQNIMITIILTKNLKGKYLGIKISSYIKKKY</sequence>
<gene>
    <name evidence="1" type="primary">ycf58</name>
</gene>
<dbReference type="GeneID" id="33356655"/>